<reference evidence="1 2" key="1">
    <citation type="submission" date="2021-07" db="EMBL/GenBank/DDBJ databases">
        <title>Genome data of Colletotrichum spaethianum.</title>
        <authorList>
            <person name="Utami Y.D."/>
            <person name="Hiruma K."/>
        </authorList>
    </citation>
    <scope>NUCLEOTIDE SEQUENCE [LARGE SCALE GENOMIC DNA]</scope>
    <source>
        <strain evidence="1 2">MAFF 242679</strain>
    </source>
</reference>
<organism evidence="1 2">
    <name type="scientific">Colletotrichum liriopes</name>
    <dbReference type="NCBI Taxonomy" id="708192"/>
    <lineage>
        <taxon>Eukaryota</taxon>
        <taxon>Fungi</taxon>
        <taxon>Dikarya</taxon>
        <taxon>Ascomycota</taxon>
        <taxon>Pezizomycotina</taxon>
        <taxon>Sordariomycetes</taxon>
        <taxon>Hypocreomycetidae</taxon>
        <taxon>Glomerellales</taxon>
        <taxon>Glomerellaceae</taxon>
        <taxon>Colletotrichum</taxon>
        <taxon>Colletotrichum spaethianum species complex</taxon>
    </lineage>
</organism>
<name>A0AA37GRQ7_9PEZI</name>
<gene>
    <name evidence="1" type="ORF">ColLi_08447</name>
</gene>
<evidence type="ECO:0000313" key="1">
    <source>
        <dbReference type="EMBL" id="GJC85609.1"/>
    </source>
</evidence>
<protein>
    <submittedName>
        <fullName evidence="1">Uncharacterized protein</fullName>
    </submittedName>
</protein>
<proteinExistence type="predicted"/>
<dbReference type="Proteomes" id="UP001055172">
    <property type="component" value="Unassembled WGS sequence"/>
</dbReference>
<sequence>MTLAVMFNVDDDELTVSSGGEVADPVPKIVDTNTVPSRLIMVVTFGNGSGTTVCESETTDEDVAEDIGELVAENGASDAFQVIVDIAEEGIGKLVGRLLDAVTVAVPLFENGVGRVEPVPMVNGRVLSLDPRAVDEFGTGNGRLFEDNENVSLPLRPLGNVVAVPTIVTIVLDAAITRVDWNIDVLKLVNVGGVPVVPVSV</sequence>
<dbReference type="AlphaFoldDB" id="A0AA37GRQ7"/>
<comment type="caution">
    <text evidence="1">The sequence shown here is derived from an EMBL/GenBank/DDBJ whole genome shotgun (WGS) entry which is preliminary data.</text>
</comment>
<keyword evidence="2" id="KW-1185">Reference proteome</keyword>
<accession>A0AA37GRQ7</accession>
<evidence type="ECO:0000313" key="2">
    <source>
        <dbReference type="Proteomes" id="UP001055172"/>
    </source>
</evidence>
<dbReference type="EMBL" id="BPPX01000018">
    <property type="protein sequence ID" value="GJC85609.1"/>
    <property type="molecule type" value="Genomic_DNA"/>
</dbReference>